<reference evidence="3" key="1">
    <citation type="submission" date="2017-01" db="EMBL/GenBank/DDBJ databases">
        <title>Comparative genomics of anhydrobiosis in the tardigrade Hypsibius dujardini.</title>
        <authorList>
            <person name="Yoshida Y."/>
            <person name="Koutsovoulos G."/>
            <person name="Laetsch D."/>
            <person name="Stevens L."/>
            <person name="Kumar S."/>
            <person name="Horikawa D."/>
            <person name="Ishino K."/>
            <person name="Komine S."/>
            <person name="Tomita M."/>
            <person name="Blaxter M."/>
            <person name="Arakawa K."/>
        </authorList>
    </citation>
    <scope>NUCLEOTIDE SEQUENCE [LARGE SCALE GENOMIC DNA]</scope>
    <source>
        <strain evidence="3">Z151</strain>
    </source>
</reference>
<name>A0A1W0WHT0_HYPEX</name>
<evidence type="ECO:0000313" key="2">
    <source>
        <dbReference type="EMBL" id="OQV14758.1"/>
    </source>
</evidence>
<feature type="region of interest" description="Disordered" evidence="1">
    <location>
        <begin position="1"/>
        <end position="48"/>
    </location>
</feature>
<protein>
    <submittedName>
        <fullName evidence="2">Uncharacterized protein</fullName>
    </submittedName>
</protein>
<accession>A0A1W0WHT0</accession>
<keyword evidence="3" id="KW-1185">Reference proteome</keyword>
<organism evidence="2 3">
    <name type="scientific">Hypsibius exemplaris</name>
    <name type="common">Freshwater tardigrade</name>
    <dbReference type="NCBI Taxonomy" id="2072580"/>
    <lineage>
        <taxon>Eukaryota</taxon>
        <taxon>Metazoa</taxon>
        <taxon>Ecdysozoa</taxon>
        <taxon>Tardigrada</taxon>
        <taxon>Eutardigrada</taxon>
        <taxon>Parachela</taxon>
        <taxon>Hypsibioidea</taxon>
        <taxon>Hypsibiidae</taxon>
        <taxon>Hypsibius</taxon>
    </lineage>
</organism>
<proteinExistence type="predicted"/>
<dbReference type="EMBL" id="MTYJ01000099">
    <property type="protein sequence ID" value="OQV14758.1"/>
    <property type="molecule type" value="Genomic_DNA"/>
</dbReference>
<evidence type="ECO:0000256" key="1">
    <source>
        <dbReference type="SAM" id="MobiDB-lite"/>
    </source>
</evidence>
<dbReference type="Proteomes" id="UP000192578">
    <property type="component" value="Unassembled WGS sequence"/>
</dbReference>
<dbReference type="AlphaFoldDB" id="A0A1W0WHT0"/>
<comment type="caution">
    <text evidence="2">The sequence shown here is derived from an EMBL/GenBank/DDBJ whole genome shotgun (WGS) entry which is preliminary data.</text>
</comment>
<evidence type="ECO:0000313" key="3">
    <source>
        <dbReference type="Proteomes" id="UP000192578"/>
    </source>
</evidence>
<gene>
    <name evidence="2" type="ORF">BV898_11022</name>
</gene>
<sequence length="197" mass="21987">MSDGRKPIHVQQEQAAGEVEPSRKPTPTSSAKYSRTGHATPDQHGSCLLRRNAGLPGMGMEVPNALLPQLFYGAIPYGFSPADWPRFSRTDVCRSACRSDSLCTCQHRVRLIRRAGTARVTAKRPADLGIRTTWWRRMAGEGSSMPQAGSWQHIGAIPPEMLRIQEIRFEPEKIFNTLWHGSLALKNDHAFCRDVLP</sequence>